<evidence type="ECO:0000313" key="2">
    <source>
        <dbReference type="EMBL" id="KAH0911324.1"/>
    </source>
</evidence>
<feature type="compositionally biased region" description="Basic residues" evidence="1">
    <location>
        <begin position="194"/>
        <end position="205"/>
    </location>
</feature>
<feature type="region of interest" description="Disordered" evidence="1">
    <location>
        <begin position="83"/>
        <end position="146"/>
    </location>
</feature>
<name>A0ABQ8C2R3_BRANA</name>
<accession>A0ABQ8C2R3</accession>
<evidence type="ECO:0000313" key="3">
    <source>
        <dbReference type="Proteomes" id="UP000824890"/>
    </source>
</evidence>
<dbReference type="EMBL" id="JAGKQM010000009">
    <property type="protein sequence ID" value="KAH0911324.1"/>
    <property type="molecule type" value="Genomic_DNA"/>
</dbReference>
<sequence length="214" mass="24934">YPRLMERSRRFVIFYKTILQAYYGRRIVRFDNETPADLGMGINPNVGTKSKWAKPNIKNERPKQTGQLYKTLWVNSPIEAKTVEKENATSHHVSDRHTIREHASRPEPSPSPERLRRRSAISRDNSVKNHPCREASHKQNATESSIQKRYHRLQSIHLIPMKRQKPAKRVLRKPPLPRSKRRTIIEGCNAGGKAGRKNRNWKPKNKNYQTLSSS</sequence>
<organism evidence="2 3">
    <name type="scientific">Brassica napus</name>
    <name type="common">Rape</name>
    <dbReference type="NCBI Taxonomy" id="3708"/>
    <lineage>
        <taxon>Eukaryota</taxon>
        <taxon>Viridiplantae</taxon>
        <taxon>Streptophyta</taxon>
        <taxon>Embryophyta</taxon>
        <taxon>Tracheophyta</taxon>
        <taxon>Spermatophyta</taxon>
        <taxon>Magnoliopsida</taxon>
        <taxon>eudicotyledons</taxon>
        <taxon>Gunneridae</taxon>
        <taxon>Pentapetalae</taxon>
        <taxon>rosids</taxon>
        <taxon>malvids</taxon>
        <taxon>Brassicales</taxon>
        <taxon>Brassicaceae</taxon>
        <taxon>Brassiceae</taxon>
        <taxon>Brassica</taxon>
    </lineage>
</organism>
<keyword evidence="3" id="KW-1185">Reference proteome</keyword>
<dbReference type="Proteomes" id="UP000824890">
    <property type="component" value="Unassembled WGS sequence"/>
</dbReference>
<feature type="region of interest" description="Disordered" evidence="1">
    <location>
        <begin position="187"/>
        <end position="214"/>
    </location>
</feature>
<reference evidence="2 3" key="1">
    <citation type="submission" date="2021-05" db="EMBL/GenBank/DDBJ databases">
        <title>Genome Assembly of Synthetic Allotetraploid Brassica napus Reveals Homoeologous Exchanges between Subgenomes.</title>
        <authorList>
            <person name="Davis J.T."/>
        </authorList>
    </citation>
    <scope>NUCLEOTIDE SEQUENCE [LARGE SCALE GENOMIC DNA]</scope>
    <source>
        <strain evidence="3">cv. Da-Ae</strain>
        <tissue evidence="2">Seedling</tissue>
    </source>
</reference>
<evidence type="ECO:0000256" key="1">
    <source>
        <dbReference type="SAM" id="MobiDB-lite"/>
    </source>
</evidence>
<gene>
    <name evidence="2" type="ORF">HID58_034645</name>
</gene>
<feature type="non-terminal residue" evidence="2">
    <location>
        <position position="1"/>
    </location>
</feature>
<feature type="compositionally biased region" description="Basic and acidic residues" evidence="1">
    <location>
        <begin position="83"/>
        <end position="105"/>
    </location>
</feature>
<protein>
    <submittedName>
        <fullName evidence="2">Uncharacterized protein</fullName>
    </submittedName>
</protein>
<comment type="caution">
    <text evidence="2">The sequence shown here is derived from an EMBL/GenBank/DDBJ whole genome shotgun (WGS) entry which is preliminary data.</text>
</comment>
<feature type="compositionally biased region" description="Basic and acidic residues" evidence="1">
    <location>
        <begin position="125"/>
        <end position="137"/>
    </location>
</feature>
<proteinExistence type="predicted"/>